<comment type="caution">
    <text evidence="2">The sequence shown here is derived from an EMBL/GenBank/DDBJ whole genome shotgun (WGS) entry which is preliminary data.</text>
</comment>
<dbReference type="EMBL" id="NJGC01000011">
    <property type="protein sequence ID" value="PAM71479.1"/>
    <property type="molecule type" value="Genomic_DNA"/>
</dbReference>
<proteinExistence type="predicted"/>
<evidence type="ECO:0000313" key="2">
    <source>
        <dbReference type="EMBL" id="PAM71479.1"/>
    </source>
</evidence>
<sequence>MAVCVSLTAEGTLVPTGEPASQCGGYVLVSAAEHAQASILIDLFQWPEPEVAAGWFSGVFTLVLALNVLGYIVGAVVKSVSTERD</sequence>
<dbReference type="AlphaFoldDB" id="A0A270NH94"/>
<protein>
    <recommendedName>
        <fullName evidence="4">Transmembrane protein</fullName>
    </recommendedName>
</protein>
<organism evidence="2 3">
    <name type="scientific">Stenotrophomonas maltophilia</name>
    <name type="common">Pseudomonas maltophilia</name>
    <name type="synonym">Xanthomonas maltophilia</name>
    <dbReference type="NCBI Taxonomy" id="40324"/>
    <lineage>
        <taxon>Bacteria</taxon>
        <taxon>Pseudomonadati</taxon>
        <taxon>Pseudomonadota</taxon>
        <taxon>Gammaproteobacteria</taxon>
        <taxon>Lysobacterales</taxon>
        <taxon>Lysobacteraceae</taxon>
        <taxon>Stenotrophomonas</taxon>
        <taxon>Stenotrophomonas maltophilia group</taxon>
    </lineage>
</organism>
<evidence type="ECO:0000313" key="3">
    <source>
        <dbReference type="Proteomes" id="UP000216433"/>
    </source>
</evidence>
<keyword evidence="1" id="KW-0812">Transmembrane</keyword>
<evidence type="ECO:0008006" key="4">
    <source>
        <dbReference type="Google" id="ProtNLM"/>
    </source>
</evidence>
<keyword evidence="1" id="KW-1133">Transmembrane helix</keyword>
<keyword evidence="1" id="KW-0472">Membrane</keyword>
<gene>
    <name evidence="2" type="ORF">CEK00_11480</name>
</gene>
<dbReference type="Proteomes" id="UP000216433">
    <property type="component" value="Unassembled WGS sequence"/>
</dbReference>
<reference evidence="2 3" key="1">
    <citation type="submission" date="2017-06" db="EMBL/GenBank/DDBJ databases">
        <title>Genome sequencing and assembly of Stenotrophomonas maltophilia DF07.</title>
        <authorList>
            <person name="Iyer R."/>
        </authorList>
    </citation>
    <scope>NUCLEOTIDE SEQUENCE [LARGE SCALE GENOMIC DNA]</scope>
    <source>
        <strain evidence="2 3">DF07</strain>
    </source>
</reference>
<feature type="transmembrane region" description="Helical" evidence="1">
    <location>
        <begin position="52"/>
        <end position="77"/>
    </location>
</feature>
<evidence type="ECO:0000256" key="1">
    <source>
        <dbReference type="SAM" id="Phobius"/>
    </source>
</evidence>
<name>A0A270NH94_STEMA</name>
<dbReference type="RefSeq" id="WP_041863430.1">
    <property type="nucleotide sequence ID" value="NZ_CP088244.1"/>
</dbReference>
<accession>A0A270NH94</accession>